<dbReference type="PANTHER" id="PTHR38478">
    <property type="entry name" value="PEPTIDASE M1A AND M12B"/>
    <property type="match status" value="1"/>
</dbReference>
<keyword evidence="6" id="KW-1185">Reference proteome</keyword>
<dbReference type="OrthoDB" id="9776599at2"/>
<organism evidence="5 6">
    <name type="scientific">Edaphobacter aggregans</name>
    <dbReference type="NCBI Taxonomy" id="570835"/>
    <lineage>
        <taxon>Bacteria</taxon>
        <taxon>Pseudomonadati</taxon>
        <taxon>Acidobacteriota</taxon>
        <taxon>Terriglobia</taxon>
        <taxon>Terriglobales</taxon>
        <taxon>Acidobacteriaceae</taxon>
        <taxon>Edaphobacter</taxon>
    </lineage>
</organism>
<dbReference type="GO" id="GO:0008237">
    <property type="term" value="F:metallopeptidase activity"/>
    <property type="evidence" value="ECO:0007669"/>
    <property type="project" value="InterPro"/>
</dbReference>
<dbReference type="PANTHER" id="PTHR38478:SF1">
    <property type="entry name" value="ZINC DEPENDENT METALLOPROTEASE DOMAIN LIPOPROTEIN"/>
    <property type="match status" value="1"/>
</dbReference>
<comment type="caution">
    <text evidence="5">The sequence shown here is derived from an EMBL/GenBank/DDBJ whole genome shotgun (WGS) entry which is preliminary data.</text>
</comment>
<feature type="signal peptide" evidence="2">
    <location>
        <begin position="1"/>
        <end position="20"/>
    </location>
</feature>
<feature type="domain" description="DUF5117" evidence="4">
    <location>
        <begin position="89"/>
        <end position="284"/>
    </location>
</feature>
<evidence type="ECO:0000256" key="2">
    <source>
        <dbReference type="SAM" id="SignalP"/>
    </source>
</evidence>
<accession>A0A428MEZ7</accession>
<dbReference type="RefSeq" id="WP_125484235.1">
    <property type="nucleotide sequence ID" value="NZ_RSDW01000001.1"/>
</dbReference>
<dbReference type="Proteomes" id="UP000269669">
    <property type="component" value="Unassembled WGS sequence"/>
</dbReference>
<dbReference type="SUPFAM" id="SSF55486">
    <property type="entry name" value="Metalloproteases ('zincins'), catalytic domain"/>
    <property type="match status" value="1"/>
</dbReference>
<dbReference type="InterPro" id="IPR032534">
    <property type="entry name" value="EcxA_zinc-bd"/>
</dbReference>
<dbReference type="InterPro" id="IPR033413">
    <property type="entry name" value="DUF5117"/>
</dbReference>
<sequence length="834" mass="91211">MRSRLALGLLLLATSFPVLTAQSSTPTIASKTAGMNRIDGLLPITWDAKAGKLYLEIPHFDAAGNSQDFLYTHSLPYGTGSNDLGLDRGQISEGAIVRFQRTGPKVLLVQPNEAFRSSSTDSAEQLAVRQSFPESVLYGFKVEAEDPSGAVLVDATSFFVRDAHGVAETLTHLKQGTFKLDDSRSTISLDSTRAFPRNTEVEAILTFTTDDPSKGEFVTNVTPDPHALTVRQHQSFIQLPDPGFTPRRFDPRAGYYPISWRDYTAPLGANLDQQFITRHRLIKKDPSCKTACEPVAPIQYYVDRGAPEPIRTALLEGARWWDQAFQAAGWAKGTFRVDILPADADPMDVRYNIIQWVHRYTRGWSYGEGVTDPRTGEIIKGNVTLGSLRGRQDYLIAEALLSPYVTGQTITPANDPMLQMVLQRIRQLAAHETGHTLGLAHNFAASAFGTTLPNGTSVMDYPHPYIALGPNGIPDLSHAYAVNIGDWDKVSIDYGYREFDQSAKPTEDTAALNNILEASQKRGLIFISDADARPLGSAHPNAHLWDNGADPATELERILTIRKAALARFGENAIKPGTPMAQLEDTLVPLYLLHRYQTEATIKQIGGLDYTYALRGDGQLVTKIVAPADQKKALTAVLVTLSPDFLTLPEPLLAILPPRPMGLPHTRESFPSQTGLTFDPIATAEASADLTLTVLLDPARASRLVQYHMREPAAPSLRGVLESVSKVTAERTDGGHTMSSEVGRAVETRALEAMFALAMNPVASSQARAITRSHINDVYKEITTAPPLTDTAEAIHRAALIERIQEFQRDPAKFTPAKPIEAPPGMPIGNDEEM</sequence>
<proteinExistence type="predicted"/>
<dbReference type="CDD" id="cd04276">
    <property type="entry name" value="ZnMc_MMP_like_2"/>
    <property type="match status" value="1"/>
</dbReference>
<evidence type="ECO:0000313" key="5">
    <source>
        <dbReference type="EMBL" id="RSL15501.1"/>
    </source>
</evidence>
<dbReference type="AlphaFoldDB" id="A0A428MEZ7"/>
<dbReference type="Pfam" id="PF17148">
    <property type="entry name" value="DUF5117"/>
    <property type="match status" value="1"/>
</dbReference>
<dbReference type="EMBL" id="RSDW01000001">
    <property type="protein sequence ID" value="RSL15501.1"/>
    <property type="molecule type" value="Genomic_DNA"/>
</dbReference>
<keyword evidence="2" id="KW-0732">Signal</keyword>
<dbReference type="Pfam" id="PF16313">
    <property type="entry name" value="DUF4953"/>
    <property type="match status" value="1"/>
</dbReference>
<feature type="chain" id="PRO_5019189581" evidence="2">
    <location>
        <begin position="21"/>
        <end position="834"/>
    </location>
</feature>
<dbReference type="Gene3D" id="3.40.390.10">
    <property type="entry name" value="Collagenase (Catalytic Domain)"/>
    <property type="match status" value="1"/>
</dbReference>
<evidence type="ECO:0000259" key="3">
    <source>
        <dbReference type="Pfam" id="PF16313"/>
    </source>
</evidence>
<name>A0A428MEZ7_9BACT</name>
<protein>
    <submittedName>
        <fullName evidence="5">Uncharacterized protein DUF5117</fullName>
    </submittedName>
</protein>
<dbReference type="InterPro" id="IPR024079">
    <property type="entry name" value="MetalloPept_cat_dom_sf"/>
</dbReference>
<evidence type="ECO:0000256" key="1">
    <source>
        <dbReference type="SAM" id="MobiDB-lite"/>
    </source>
</evidence>
<evidence type="ECO:0000313" key="6">
    <source>
        <dbReference type="Proteomes" id="UP000269669"/>
    </source>
</evidence>
<feature type="region of interest" description="Disordered" evidence="1">
    <location>
        <begin position="810"/>
        <end position="834"/>
    </location>
</feature>
<dbReference type="InterPro" id="IPR034032">
    <property type="entry name" value="Zn_MMP-like_bac"/>
</dbReference>
<evidence type="ECO:0000259" key="4">
    <source>
        <dbReference type="Pfam" id="PF17148"/>
    </source>
</evidence>
<gene>
    <name evidence="5" type="ORF">EDE15_0991</name>
</gene>
<reference evidence="5 6" key="1">
    <citation type="submission" date="2018-12" db="EMBL/GenBank/DDBJ databases">
        <title>Sequencing of bacterial isolates from soil warming experiment in Harvard Forest, Massachusetts, USA.</title>
        <authorList>
            <person name="Deangelis K."/>
        </authorList>
    </citation>
    <scope>NUCLEOTIDE SEQUENCE [LARGE SCALE GENOMIC DNA]</scope>
    <source>
        <strain evidence="5 6">EB153</strain>
    </source>
</reference>
<feature type="domain" description="EcxA zinc-binding" evidence="3">
    <location>
        <begin position="416"/>
        <end position="730"/>
    </location>
</feature>